<evidence type="ECO:0000256" key="13">
    <source>
        <dbReference type="ARBA" id="ARBA00022989"/>
    </source>
</evidence>
<feature type="transmembrane region" description="Helical" evidence="24">
    <location>
        <begin position="9"/>
        <end position="27"/>
    </location>
</feature>
<protein>
    <recommendedName>
        <fullName evidence="7">Phosphatidate cytidylyltransferase</fullName>
        <ecNumber evidence="6">2.7.7.41</ecNumber>
    </recommendedName>
    <alternativeName>
        <fullName evidence="20">CDP-DAG synthase</fullName>
    </alternativeName>
    <alternativeName>
        <fullName evidence="22">CDP-DG synthase</fullName>
    </alternativeName>
    <alternativeName>
        <fullName evidence="18">CDP-diacylglycerol synthase</fullName>
    </alternativeName>
    <alternativeName>
        <fullName evidence="21">CDP-diglyceride pyrophosphorylase</fullName>
    </alternativeName>
    <alternativeName>
        <fullName evidence="23">CDP-diglyceride synthase</fullName>
    </alternativeName>
    <alternativeName>
        <fullName evidence="19">CTP:phosphatidate cytidylyltransferase</fullName>
    </alternativeName>
</protein>
<feature type="transmembrane region" description="Helical" evidence="24">
    <location>
        <begin position="33"/>
        <end position="52"/>
    </location>
</feature>
<keyword evidence="14" id="KW-0443">Lipid metabolism</keyword>
<feature type="transmembrane region" description="Helical" evidence="24">
    <location>
        <begin position="59"/>
        <end position="78"/>
    </location>
</feature>
<evidence type="ECO:0000256" key="10">
    <source>
        <dbReference type="ARBA" id="ARBA00022679"/>
    </source>
</evidence>
<evidence type="ECO:0000256" key="5">
    <source>
        <dbReference type="ARBA" id="ARBA00010185"/>
    </source>
</evidence>
<evidence type="ECO:0000313" key="25">
    <source>
        <dbReference type="EMBL" id="WXA92725.1"/>
    </source>
</evidence>
<evidence type="ECO:0000256" key="14">
    <source>
        <dbReference type="ARBA" id="ARBA00023098"/>
    </source>
</evidence>
<keyword evidence="10" id="KW-0808">Transferase</keyword>
<dbReference type="PANTHER" id="PTHR46382:SF1">
    <property type="entry name" value="PHOSPHATIDATE CYTIDYLYLTRANSFERASE"/>
    <property type="match status" value="1"/>
</dbReference>
<evidence type="ECO:0000256" key="8">
    <source>
        <dbReference type="ARBA" id="ARBA00022475"/>
    </source>
</evidence>
<evidence type="ECO:0000256" key="6">
    <source>
        <dbReference type="ARBA" id="ARBA00012487"/>
    </source>
</evidence>
<dbReference type="PANTHER" id="PTHR46382">
    <property type="entry name" value="PHOSPHATIDATE CYTIDYLYLTRANSFERASE"/>
    <property type="match status" value="1"/>
</dbReference>
<evidence type="ECO:0000313" key="26">
    <source>
        <dbReference type="Proteomes" id="UP001379533"/>
    </source>
</evidence>
<evidence type="ECO:0000256" key="16">
    <source>
        <dbReference type="ARBA" id="ARBA00023209"/>
    </source>
</evidence>
<keyword evidence="11 24" id="KW-0812">Transmembrane</keyword>
<evidence type="ECO:0000256" key="23">
    <source>
        <dbReference type="ARBA" id="ARBA00033406"/>
    </source>
</evidence>
<organism evidence="25 26">
    <name type="scientific">Pendulispora brunnea</name>
    <dbReference type="NCBI Taxonomy" id="2905690"/>
    <lineage>
        <taxon>Bacteria</taxon>
        <taxon>Pseudomonadati</taxon>
        <taxon>Myxococcota</taxon>
        <taxon>Myxococcia</taxon>
        <taxon>Myxococcales</taxon>
        <taxon>Sorangiineae</taxon>
        <taxon>Pendulisporaceae</taxon>
        <taxon>Pendulispora</taxon>
    </lineage>
</organism>
<evidence type="ECO:0000256" key="20">
    <source>
        <dbReference type="ARBA" id="ARBA00032253"/>
    </source>
</evidence>
<keyword evidence="9" id="KW-0444">Lipid biosynthesis</keyword>
<evidence type="ECO:0000256" key="17">
    <source>
        <dbReference type="ARBA" id="ARBA00023264"/>
    </source>
</evidence>
<evidence type="ECO:0000256" key="3">
    <source>
        <dbReference type="ARBA" id="ARBA00005119"/>
    </source>
</evidence>
<keyword evidence="15 24" id="KW-0472">Membrane</keyword>
<keyword evidence="13 24" id="KW-1133">Transmembrane helix</keyword>
<feature type="transmembrane region" description="Helical" evidence="24">
    <location>
        <begin position="185"/>
        <end position="206"/>
    </location>
</feature>
<evidence type="ECO:0000256" key="7">
    <source>
        <dbReference type="ARBA" id="ARBA00019373"/>
    </source>
</evidence>
<dbReference type="EC" id="2.7.7.41" evidence="6"/>
<feature type="transmembrane region" description="Helical" evidence="24">
    <location>
        <begin position="256"/>
        <end position="273"/>
    </location>
</feature>
<dbReference type="Proteomes" id="UP001379533">
    <property type="component" value="Chromosome"/>
</dbReference>
<name>A0ABZ2K586_9BACT</name>
<evidence type="ECO:0000256" key="12">
    <source>
        <dbReference type="ARBA" id="ARBA00022695"/>
    </source>
</evidence>
<evidence type="ECO:0000256" key="2">
    <source>
        <dbReference type="ARBA" id="ARBA00004651"/>
    </source>
</evidence>
<gene>
    <name evidence="25" type="ORF">LZC95_40540</name>
</gene>
<feature type="transmembrane region" description="Helical" evidence="24">
    <location>
        <begin position="145"/>
        <end position="164"/>
    </location>
</feature>
<comment type="pathway">
    <text evidence="3">Phospholipid metabolism; CDP-diacylglycerol biosynthesis; CDP-diacylglycerol from sn-glycerol 3-phosphate: step 3/3.</text>
</comment>
<dbReference type="EMBL" id="CP089982">
    <property type="protein sequence ID" value="WXA92725.1"/>
    <property type="molecule type" value="Genomic_DNA"/>
</dbReference>
<keyword evidence="16" id="KW-0594">Phospholipid biosynthesis</keyword>
<evidence type="ECO:0000256" key="24">
    <source>
        <dbReference type="SAM" id="Phobius"/>
    </source>
</evidence>
<evidence type="ECO:0000256" key="21">
    <source>
        <dbReference type="ARBA" id="ARBA00032396"/>
    </source>
</evidence>
<reference evidence="25 26" key="1">
    <citation type="submission" date="2021-12" db="EMBL/GenBank/DDBJ databases">
        <title>Discovery of the Pendulisporaceae a myxobacterial family with distinct sporulation behavior and unique specialized metabolism.</title>
        <authorList>
            <person name="Garcia R."/>
            <person name="Popoff A."/>
            <person name="Bader C.D."/>
            <person name="Loehr J."/>
            <person name="Walesch S."/>
            <person name="Walt C."/>
            <person name="Boldt J."/>
            <person name="Bunk B."/>
            <person name="Haeckl F.J.F.P.J."/>
            <person name="Gunesch A.P."/>
            <person name="Birkelbach J."/>
            <person name="Nuebel U."/>
            <person name="Pietschmann T."/>
            <person name="Bach T."/>
            <person name="Mueller R."/>
        </authorList>
    </citation>
    <scope>NUCLEOTIDE SEQUENCE [LARGE SCALE GENOMIC DNA]</scope>
    <source>
        <strain evidence="25 26">MSr12523</strain>
    </source>
</reference>
<dbReference type="GO" id="GO:0016779">
    <property type="term" value="F:nucleotidyltransferase activity"/>
    <property type="evidence" value="ECO:0007669"/>
    <property type="project" value="UniProtKB-KW"/>
</dbReference>
<evidence type="ECO:0000256" key="11">
    <source>
        <dbReference type="ARBA" id="ARBA00022692"/>
    </source>
</evidence>
<accession>A0ABZ2K586</accession>
<comment type="pathway">
    <text evidence="4">Lipid metabolism.</text>
</comment>
<evidence type="ECO:0000256" key="22">
    <source>
        <dbReference type="ARBA" id="ARBA00032743"/>
    </source>
</evidence>
<keyword evidence="26" id="KW-1185">Reference proteome</keyword>
<feature type="transmembrane region" description="Helical" evidence="24">
    <location>
        <begin position="114"/>
        <end position="133"/>
    </location>
</feature>
<keyword evidence="8" id="KW-1003">Cell membrane</keyword>
<evidence type="ECO:0000256" key="15">
    <source>
        <dbReference type="ARBA" id="ARBA00023136"/>
    </source>
</evidence>
<evidence type="ECO:0000256" key="4">
    <source>
        <dbReference type="ARBA" id="ARBA00005189"/>
    </source>
</evidence>
<evidence type="ECO:0000256" key="1">
    <source>
        <dbReference type="ARBA" id="ARBA00001698"/>
    </source>
</evidence>
<dbReference type="Pfam" id="PF01148">
    <property type="entry name" value="CTP_transf_1"/>
    <property type="match status" value="1"/>
</dbReference>
<feature type="transmembrane region" description="Helical" evidence="24">
    <location>
        <begin position="84"/>
        <end position="102"/>
    </location>
</feature>
<evidence type="ECO:0000256" key="19">
    <source>
        <dbReference type="ARBA" id="ARBA00031825"/>
    </source>
</evidence>
<sequence length="275" mass="29053">MAVTKSNLAMRLLTAAVAVPVILFLLYKCPPYAFYFLAFPAALVGSFELFAMTHPGDRVSQVVGVLLAAAASLLVWFFGHDTRVLLTLLVAIPLLGPLLTLIRVGDISTAALRACAMGFGPLFVALPMTMLAMLRRDMQDDGPGYVLVTLMFAWLADTGGYFAGRFLGKHKLYELVSPKKTVEGAVGGLAGSVVGALLASLVYLPAFPLAHSIPLAIVASALGQAGDLGESLLKRSTGVKDSGAIVPGHGGVLDRIDALLLTSTAVYLYMLWVHH</sequence>
<proteinExistence type="inferred from homology"/>
<dbReference type="RefSeq" id="WP_394843327.1">
    <property type="nucleotide sequence ID" value="NZ_CP089982.1"/>
</dbReference>
<keyword evidence="17" id="KW-1208">Phospholipid metabolism</keyword>
<evidence type="ECO:0000256" key="18">
    <source>
        <dbReference type="ARBA" id="ARBA00029893"/>
    </source>
</evidence>
<keyword evidence="12 25" id="KW-0548">Nucleotidyltransferase</keyword>
<comment type="catalytic activity">
    <reaction evidence="1">
        <text>a 1,2-diacyl-sn-glycero-3-phosphate + CTP + H(+) = a CDP-1,2-diacyl-sn-glycerol + diphosphate</text>
        <dbReference type="Rhea" id="RHEA:16229"/>
        <dbReference type="ChEBI" id="CHEBI:15378"/>
        <dbReference type="ChEBI" id="CHEBI:33019"/>
        <dbReference type="ChEBI" id="CHEBI:37563"/>
        <dbReference type="ChEBI" id="CHEBI:58332"/>
        <dbReference type="ChEBI" id="CHEBI:58608"/>
        <dbReference type="EC" id="2.7.7.41"/>
    </reaction>
</comment>
<comment type="subcellular location">
    <subcellularLocation>
        <location evidence="2">Cell membrane</location>
        <topology evidence="2">Multi-pass membrane protein</topology>
    </subcellularLocation>
</comment>
<comment type="similarity">
    <text evidence="5">Belongs to the CDS family.</text>
</comment>
<evidence type="ECO:0000256" key="9">
    <source>
        <dbReference type="ARBA" id="ARBA00022516"/>
    </source>
</evidence>